<dbReference type="AlphaFoldDB" id="D2VYX7"/>
<dbReference type="OrthoDB" id="2106225at2759"/>
<dbReference type="PANTHER" id="PTHR34295">
    <property type="entry name" value="BIOTIN TRANSPORTER BIOY"/>
    <property type="match status" value="1"/>
</dbReference>
<dbReference type="InParanoid" id="D2VYX7"/>
<feature type="transmembrane region" description="Helical" evidence="1">
    <location>
        <begin position="179"/>
        <end position="200"/>
    </location>
</feature>
<dbReference type="KEGG" id="ngr:NAEGRDRAFT_81764"/>
<feature type="transmembrane region" description="Helical" evidence="1">
    <location>
        <begin position="299"/>
        <end position="317"/>
    </location>
</feature>
<protein>
    <submittedName>
        <fullName evidence="2">Predicted protein</fullName>
    </submittedName>
</protein>
<gene>
    <name evidence="2" type="ORF">NAEGRDRAFT_81764</name>
</gene>
<dbReference type="VEuPathDB" id="AmoebaDB:NAEGRDRAFT_81764"/>
<dbReference type="Gene3D" id="1.10.1760.20">
    <property type="match status" value="1"/>
</dbReference>
<evidence type="ECO:0000256" key="1">
    <source>
        <dbReference type="SAM" id="Phobius"/>
    </source>
</evidence>
<dbReference type="EMBL" id="GG738912">
    <property type="protein sequence ID" value="EFC38030.1"/>
    <property type="molecule type" value="Genomic_DNA"/>
</dbReference>
<sequence>MQYLVVSPLGESFESSSRIDDLGKEIERKLGYKVSQQHLTIESENISQIRRRRGQDHSIGRIGSTSTPMVEEEPPVKILVNPSWYPSFLDAYMALMRSVFDLILIKSERRFDLVKKWHLKLGTCHPLLKTIVSNAVVPFISNMLLVIFGACLMGVCAQISISLPSSISAVPITGQTFGVLWLGSLTGFVIAPLSILLYLFCGSVLDIPWFSNQTHGNLVLFQSSSSGFLIGFVFSALICGWFCSKMASDRTIMMNLLMLCLSNAVTFVFGCGWLAFGVPNLGLSKGIEKGLVPFLPGETIKISLVLVMIRLSWFVLFQIRKVVLKHLIDHDNANSNISSSVNVEEGQLQIQTSTPMTTINEDGDDNRCLSTCSNISNQ</sequence>
<keyword evidence="1" id="KW-0472">Membrane</keyword>
<dbReference type="PANTHER" id="PTHR34295:SF1">
    <property type="entry name" value="BIOTIN TRANSPORTER BIOY"/>
    <property type="match status" value="1"/>
</dbReference>
<dbReference type="RefSeq" id="XP_002670774.1">
    <property type="nucleotide sequence ID" value="XM_002670728.1"/>
</dbReference>
<dbReference type="GO" id="GO:0015225">
    <property type="term" value="F:biotin transmembrane transporter activity"/>
    <property type="evidence" value="ECO:0007669"/>
    <property type="project" value="InterPro"/>
</dbReference>
<dbReference type="STRING" id="5762.D2VYX7"/>
<reference evidence="2 3" key="1">
    <citation type="journal article" date="2010" name="Cell">
        <title>The genome of Naegleria gruberi illuminates early eukaryotic versatility.</title>
        <authorList>
            <person name="Fritz-Laylin L.K."/>
            <person name="Prochnik S.E."/>
            <person name="Ginger M.L."/>
            <person name="Dacks J.B."/>
            <person name="Carpenter M.L."/>
            <person name="Field M.C."/>
            <person name="Kuo A."/>
            <person name="Paredez A."/>
            <person name="Chapman J."/>
            <person name="Pham J."/>
            <person name="Shu S."/>
            <person name="Neupane R."/>
            <person name="Cipriano M."/>
            <person name="Mancuso J."/>
            <person name="Tu H."/>
            <person name="Salamov A."/>
            <person name="Lindquist E."/>
            <person name="Shapiro H."/>
            <person name="Lucas S."/>
            <person name="Grigoriev I.V."/>
            <person name="Cande W.Z."/>
            <person name="Fulton C."/>
            <person name="Rokhsar D.S."/>
            <person name="Dawson S.C."/>
        </authorList>
    </citation>
    <scope>NUCLEOTIDE SEQUENCE [LARGE SCALE GENOMIC DNA]</scope>
    <source>
        <strain evidence="2 3">NEG-M</strain>
    </source>
</reference>
<feature type="transmembrane region" description="Helical" evidence="1">
    <location>
        <begin position="220"/>
        <end position="244"/>
    </location>
</feature>
<keyword evidence="1" id="KW-0812">Transmembrane</keyword>
<dbReference type="GO" id="GO:0005886">
    <property type="term" value="C:plasma membrane"/>
    <property type="evidence" value="ECO:0007669"/>
    <property type="project" value="InterPro"/>
</dbReference>
<dbReference type="Pfam" id="PF02632">
    <property type="entry name" value="BioY"/>
    <property type="match status" value="1"/>
</dbReference>
<dbReference type="GeneID" id="8857919"/>
<keyword evidence="3" id="KW-1185">Reference proteome</keyword>
<feature type="transmembrane region" description="Helical" evidence="1">
    <location>
        <begin position="256"/>
        <end position="279"/>
    </location>
</feature>
<organism evidence="3">
    <name type="scientific">Naegleria gruberi</name>
    <name type="common">Amoeba</name>
    <dbReference type="NCBI Taxonomy" id="5762"/>
    <lineage>
        <taxon>Eukaryota</taxon>
        <taxon>Discoba</taxon>
        <taxon>Heterolobosea</taxon>
        <taxon>Tetramitia</taxon>
        <taxon>Eutetramitia</taxon>
        <taxon>Vahlkampfiidae</taxon>
        <taxon>Naegleria</taxon>
    </lineage>
</organism>
<keyword evidence="1" id="KW-1133">Transmembrane helix</keyword>
<feature type="transmembrane region" description="Helical" evidence="1">
    <location>
        <begin position="143"/>
        <end position="167"/>
    </location>
</feature>
<accession>D2VYX7</accession>
<evidence type="ECO:0000313" key="3">
    <source>
        <dbReference type="Proteomes" id="UP000006671"/>
    </source>
</evidence>
<dbReference type="eggNOG" id="ENOG502STUD">
    <property type="taxonomic scope" value="Eukaryota"/>
</dbReference>
<proteinExistence type="predicted"/>
<name>D2VYX7_NAEGR</name>
<dbReference type="Proteomes" id="UP000006671">
    <property type="component" value="Unassembled WGS sequence"/>
</dbReference>
<evidence type="ECO:0000313" key="2">
    <source>
        <dbReference type="EMBL" id="EFC38030.1"/>
    </source>
</evidence>
<dbReference type="InterPro" id="IPR003784">
    <property type="entry name" value="BioY"/>
</dbReference>